<evidence type="ECO:0000256" key="1">
    <source>
        <dbReference type="SAM" id="MobiDB-lite"/>
    </source>
</evidence>
<evidence type="ECO:0000259" key="3">
    <source>
        <dbReference type="Pfam" id="PF07705"/>
    </source>
</evidence>
<keyword evidence="2" id="KW-0472">Membrane</keyword>
<dbReference type="Gene3D" id="2.60.40.10">
    <property type="entry name" value="Immunoglobulins"/>
    <property type="match status" value="1"/>
</dbReference>
<keyword evidence="2" id="KW-0812">Transmembrane</keyword>
<organism evidence="4 5">
    <name type="scientific">Candidatus Kaiserbacteria bacterium CG10_big_fil_rev_8_21_14_0_10_56_12</name>
    <dbReference type="NCBI Taxonomy" id="1974611"/>
    <lineage>
        <taxon>Bacteria</taxon>
        <taxon>Candidatus Kaiseribacteriota</taxon>
    </lineage>
</organism>
<evidence type="ECO:0000313" key="4">
    <source>
        <dbReference type="EMBL" id="PIR83498.1"/>
    </source>
</evidence>
<dbReference type="InterPro" id="IPR013783">
    <property type="entry name" value="Ig-like_fold"/>
</dbReference>
<name>A0A2H0UAR0_9BACT</name>
<dbReference type="Proteomes" id="UP000230179">
    <property type="component" value="Unassembled WGS sequence"/>
</dbReference>
<proteinExistence type="predicted"/>
<feature type="transmembrane region" description="Helical" evidence="2">
    <location>
        <begin position="12"/>
        <end position="34"/>
    </location>
</feature>
<comment type="caution">
    <text evidence="4">The sequence shown here is derived from an EMBL/GenBank/DDBJ whole genome shotgun (WGS) entry which is preliminary data.</text>
</comment>
<dbReference type="InterPro" id="IPR011635">
    <property type="entry name" value="CARDB"/>
</dbReference>
<dbReference type="Pfam" id="PF07705">
    <property type="entry name" value="CARDB"/>
    <property type="match status" value="1"/>
</dbReference>
<evidence type="ECO:0000256" key="2">
    <source>
        <dbReference type="SAM" id="Phobius"/>
    </source>
</evidence>
<protein>
    <recommendedName>
        <fullName evidence="3">CARDB domain-containing protein</fullName>
    </recommendedName>
</protein>
<keyword evidence="2" id="KW-1133">Transmembrane helix</keyword>
<sequence length="244" mass="25625">MTPEKMHAYRQTATNTLAVVGFVALIGLGIWGAVYSARFVPAAVEPAAVYLGSLFNHEPDADVAVVPTATSTVITFGTPVATTTTPVATTTPATTATPQRPAGTPVTTIVRVPVTTPAPHGLADLTVIAGMVGYLTSDSTDSFVASSTAPSDARPAVKFTVKNIGTNWSGTWRFSATIPTRTSYTYHSSSQPSIGPGDSIDYVLGFDQSTSELQQTLEIQVNDDKLVPESDTSNNTVEFKINVL</sequence>
<feature type="domain" description="CARDB" evidence="3">
    <location>
        <begin position="154"/>
        <end position="237"/>
    </location>
</feature>
<gene>
    <name evidence="4" type="ORF">COU19_00140</name>
</gene>
<dbReference type="EMBL" id="PFBL01000001">
    <property type="protein sequence ID" value="PIR83498.1"/>
    <property type="molecule type" value="Genomic_DNA"/>
</dbReference>
<reference evidence="5" key="1">
    <citation type="submission" date="2017-09" db="EMBL/GenBank/DDBJ databases">
        <title>Depth-based differentiation of microbial function through sediment-hosted aquifers and enrichment of novel symbionts in the deep terrestrial subsurface.</title>
        <authorList>
            <person name="Probst A.J."/>
            <person name="Ladd B."/>
            <person name="Jarett J.K."/>
            <person name="Geller-Mcgrath D.E."/>
            <person name="Sieber C.M.K."/>
            <person name="Emerson J.B."/>
            <person name="Anantharaman K."/>
            <person name="Thomas B.C."/>
            <person name="Malmstrom R."/>
            <person name="Stieglmeier M."/>
            <person name="Klingl A."/>
            <person name="Woyke T."/>
            <person name="Ryan C.M."/>
            <person name="Banfield J.F."/>
        </authorList>
    </citation>
    <scope>NUCLEOTIDE SEQUENCE [LARGE SCALE GENOMIC DNA]</scope>
</reference>
<evidence type="ECO:0000313" key="5">
    <source>
        <dbReference type="Proteomes" id="UP000230179"/>
    </source>
</evidence>
<accession>A0A2H0UAR0</accession>
<dbReference type="AlphaFoldDB" id="A0A2H0UAR0"/>
<feature type="region of interest" description="Disordered" evidence="1">
    <location>
        <begin position="85"/>
        <end position="104"/>
    </location>
</feature>